<keyword evidence="6" id="KW-0408">Iron</keyword>
<evidence type="ECO:0000256" key="4">
    <source>
        <dbReference type="ARBA" id="ARBA00022964"/>
    </source>
</evidence>
<keyword evidence="3" id="KW-0847">Vitamin C</keyword>
<dbReference type="EMBL" id="JAWQEG010003355">
    <property type="protein sequence ID" value="KAK3866680.1"/>
    <property type="molecule type" value="Genomic_DNA"/>
</dbReference>
<accession>A0AAE1KA89</accession>
<keyword evidence="5" id="KW-0560">Oxidoreductase</keyword>
<keyword evidence="2" id="KW-0479">Metal-binding</keyword>
<dbReference type="Gene3D" id="1.25.40.10">
    <property type="entry name" value="Tetratricopeptide repeat domain"/>
    <property type="match status" value="1"/>
</dbReference>
<evidence type="ECO:0000256" key="5">
    <source>
        <dbReference type="ARBA" id="ARBA00023002"/>
    </source>
</evidence>
<dbReference type="GO" id="GO:0005783">
    <property type="term" value="C:endoplasmic reticulum"/>
    <property type="evidence" value="ECO:0007669"/>
    <property type="project" value="InterPro"/>
</dbReference>
<proteinExistence type="predicted"/>
<reference evidence="8" key="1">
    <citation type="submission" date="2023-10" db="EMBL/GenBank/DDBJ databases">
        <title>Genome assemblies of two species of porcelain crab, Petrolisthes cinctipes and Petrolisthes manimaculis (Anomura: Porcellanidae).</title>
        <authorList>
            <person name="Angst P."/>
        </authorList>
    </citation>
    <scope>NUCLEOTIDE SEQUENCE</scope>
    <source>
        <strain evidence="8">PB745_01</strain>
        <tissue evidence="8">Gill</tissue>
    </source>
</reference>
<dbReference type="Gene3D" id="2.60.120.620">
    <property type="entry name" value="q2cbj1_9rhob like domain"/>
    <property type="match status" value="2"/>
</dbReference>
<feature type="domain" description="Prolyl 4-hydroxylase alpha subunit" evidence="7">
    <location>
        <begin position="293"/>
        <end position="439"/>
    </location>
</feature>
<evidence type="ECO:0000256" key="3">
    <source>
        <dbReference type="ARBA" id="ARBA00022896"/>
    </source>
</evidence>
<dbReference type="GO" id="GO:0005506">
    <property type="term" value="F:iron ion binding"/>
    <property type="evidence" value="ECO:0007669"/>
    <property type="project" value="InterPro"/>
</dbReference>
<evidence type="ECO:0000313" key="9">
    <source>
        <dbReference type="Proteomes" id="UP001286313"/>
    </source>
</evidence>
<dbReference type="PANTHER" id="PTHR10869">
    <property type="entry name" value="PROLYL 4-HYDROXYLASE ALPHA SUBUNIT"/>
    <property type="match status" value="1"/>
</dbReference>
<evidence type="ECO:0000313" key="8">
    <source>
        <dbReference type="EMBL" id="KAK3866680.1"/>
    </source>
</evidence>
<dbReference type="InterPro" id="IPR013547">
    <property type="entry name" value="P4H_N"/>
</dbReference>
<dbReference type="Proteomes" id="UP001286313">
    <property type="component" value="Unassembled WGS sequence"/>
</dbReference>
<dbReference type="PANTHER" id="PTHR10869:SF244">
    <property type="entry name" value="PROLYL 4-HYDROXYLASE SUBUNIT ALPHA-2"/>
    <property type="match status" value="1"/>
</dbReference>
<evidence type="ECO:0000256" key="2">
    <source>
        <dbReference type="ARBA" id="ARBA00022723"/>
    </source>
</evidence>
<dbReference type="Pfam" id="PF08336">
    <property type="entry name" value="P4Ha_N"/>
    <property type="match status" value="1"/>
</dbReference>
<dbReference type="InterPro" id="IPR011990">
    <property type="entry name" value="TPR-like_helical_dom_sf"/>
</dbReference>
<gene>
    <name evidence="8" type="ORF">Pcinc_027793</name>
</gene>
<sequence>MGVLSLNNHIPKPGDLYSSLSRMKVVFEFDEAVGELVSSWPKSSPPAEAIRYLESYQSVVMDRARDGGIEEGVYGNPLHLYAVIKRLVRLWPSLKPHLEALQHDQQEGVVVVEAVRLVLQAEKSTVLPDEVDLTGATIALARLQHIYNIPVADLMKGKLTSTHTPSSISLSVEECVGISETLYNNWLLAFAWHWASSCIKATTNQQLQLSIQQLMDKIEQKHDQSWTANKNNFLPKPLNISKNQVPYQNTYTYYCRGVHQKAQHSLLRCHVGNRGSHYLTLQPVCYEELYRDPDLTIFYDVISDAEIEQLKGIASEMLKRSSVGKQNQCNEVRVSQTAWVANNTSPVLPTINRRIEAITNLFLYEGNLYNRAAELLQLSDVVAGGSTVFPQLKLSITPVKGSAVFWYNLRRNGDTDPKLIHGGCPVLLGQKWVANKWIREHKNFLRYPCSTDPNQ</sequence>
<keyword evidence="9" id="KW-1185">Reference proteome</keyword>
<dbReference type="InterPro" id="IPR006620">
    <property type="entry name" value="Pro_4_hyd_alph"/>
</dbReference>
<keyword evidence="4" id="KW-0223">Dioxygenase</keyword>
<evidence type="ECO:0000259" key="7">
    <source>
        <dbReference type="SMART" id="SM00702"/>
    </source>
</evidence>
<evidence type="ECO:0000256" key="1">
    <source>
        <dbReference type="ARBA" id="ARBA00001961"/>
    </source>
</evidence>
<dbReference type="GO" id="GO:0031418">
    <property type="term" value="F:L-ascorbic acid binding"/>
    <property type="evidence" value="ECO:0007669"/>
    <property type="project" value="UniProtKB-KW"/>
</dbReference>
<protein>
    <recommendedName>
        <fullName evidence="7">Prolyl 4-hydroxylase alpha subunit domain-containing protein</fullName>
    </recommendedName>
</protein>
<dbReference type="GO" id="GO:0004656">
    <property type="term" value="F:procollagen-proline 4-dioxygenase activity"/>
    <property type="evidence" value="ECO:0007669"/>
    <property type="project" value="InterPro"/>
</dbReference>
<dbReference type="InterPro" id="IPR045054">
    <property type="entry name" value="P4HA-like"/>
</dbReference>
<evidence type="ECO:0000256" key="6">
    <source>
        <dbReference type="ARBA" id="ARBA00023004"/>
    </source>
</evidence>
<dbReference type="AlphaFoldDB" id="A0AAE1KA89"/>
<dbReference type="SMART" id="SM00702">
    <property type="entry name" value="P4Hc"/>
    <property type="match status" value="1"/>
</dbReference>
<name>A0AAE1KA89_PETCI</name>
<organism evidence="8 9">
    <name type="scientific">Petrolisthes cinctipes</name>
    <name type="common">Flat porcelain crab</name>
    <dbReference type="NCBI Taxonomy" id="88211"/>
    <lineage>
        <taxon>Eukaryota</taxon>
        <taxon>Metazoa</taxon>
        <taxon>Ecdysozoa</taxon>
        <taxon>Arthropoda</taxon>
        <taxon>Crustacea</taxon>
        <taxon>Multicrustacea</taxon>
        <taxon>Malacostraca</taxon>
        <taxon>Eumalacostraca</taxon>
        <taxon>Eucarida</taxon>
        <taxon>Decapoda</taxon>
        <taxon>Pleocyemata</taxon>
        <taxon>Anomura</taxon>
        <taxon>Galatheoidea</taxon>
        <taxon>Porcellanidae</taxon>
        <taxon>Petrolisthes</taxon>
    </lineage>
</organism>
<comment type="cofactor">
    <cofactor evidence="1">
        <name>L-ascorbate</name>
        <dbReference type="ChEBI" id="CHEBI:38290"/>
    </cofactor>
</comment>
<comment type="caution">
    <text evidence="8">The sequence shown here is derived from an EMBL/GenBank/DDBJ whole genome shotgun (WGS) entry which is preliminary data.</text>
</comment>